<organismHost>
    <name type="scientific">Sus scrofa</name>
    <name type="common">Pig</name>
    <dbReference type="NCBI Taxonomy" id="9823"/>
</organismHost>
<organismHost>
    <name type="scientific">Phacochoerus africanus</name>
    <name type="common">Warthog</name>
    <dbReference type="NCBI Taxonomy" id="41426"/>
</organismHost>
<accession>A0A894KT25</accession>
<reference evidence="1 2" key="1">
    <citation type="submission" date="2019-08" db="EMBL/GenBank/DDBJ databases">
        <authorList>
            <person name="Ndlovu S.S."/>
        </authorList>
    </citation>
    <scope>NUCLEOTIDE SEQUENCE [LARGE SCALE GENOMIC DNA]</scope>
    <source>
        <strain evidence="1">LIV_5_40</strain>
    </source>
</reference>
<evidence type="ECO:0000313" key="2">
    <source>
        <dbReference type="Proteomes" id="UP000427047"/>
    </source>
</evidence>
<evidence type="ECO:0000313" key="1">
    <source>
        <dbReference type="EMBL" id="QRW44263.1"/>
    </source>
</evidence>
<organismHost>
    <name type="scientific">Ornithodoros</name>
    <name type="common">relapsing fever ticks</name>
    <dbReference type="NCBI Taxonomy" id="6937"/>
</organismHost>
<dbReference type="Proteomes" id="UP000427047">
    <property type="component" value="Segment"/>
</dbReference>
<proteinExistence type="predicted"/>
<organism evidence="1 2">
    <name type="scientific">African swine fever virus</name>
    <name type="common">ASFV</name>
    <dbReference type="NCBI Taxonomy" id="10497"/>
    <lineage>
        <taxon>Viruses</taxon>
        <taxon>Varidnaviria</taxon>
        <taxon>Bamfordvirae</taxon>
        <taxon>Nucleocytoviricota</taxon>
        <taxon>Pokkesviricetes</taxon>
        <taxon>Asfuvirales</taxon>
        <taxon>Asfarviridae</taxon>
        <taxon>Asfivirus</taxon>
        <taxon>Asfivirus haemorrhagiae</taxon>
    </lineage>
</organism>
<sequence length="53" mass="6173">MQRFAFSAKVIYYLLYYTYNATKVRATHLCATNTMPGIGALLWRVFIQAYKGF</sequence>
<organismHost>
    <name type="scientific">Ornithodoros moubata</name>
    <name type="common">Soft tick</name>
    <name type="synonym">Argasid tick</name>
    <dbReference type="NCBI Taxonomy" id="6938"/>
</organismHost>
<gene>
    <name evidence="1" type="ORF">D345L_1</name>
</gene>
<dbReference type="EMBL" id="MN318203">
    <property type="protein sequence ID" value="QRW44263.1"/>
    <property type="molecule type" value="Genomic_DNA"/>
</dbReference>
<organismHost>
    <name type="scientific">Potamochoerus larvatus</name>
    <name type="common">Bushpig</name>
    <dbReference type="NCBI Taxonomy" id="273792"/>
</organismHost>
<organismHost>
    <name type="scientific">Phacochoerus aethiopicus</name>
    <name type="common">Warthog</name>
    <dbReference type="NCBI Taxonomy" id="85517"/>
</organismHost>
<protein>
    <submittedName>
        <fullName evidence="1">PD345L 1</fullName>
    </submittedName>
</protein>
<name>A0A894KT25_ASF</name>